<evidence type="ECO:0000256" key="7">
    <source>
        <dbReference type="SAM" id="MobiDB-lite"/>
    </source>
</evidence>
<evidence type="ECO:0000256" key="8">
    <source>
        <dbReference type="SAM" id="Phobius"/>
    </source>
</evidence>
<evidence type="ECO:0000256" key="2">
    <source>
        <dbReference type="ARBA" id="ARBA00010265"/>
    </source>
</evidence>
<dbReference type="OrthoDB" id="9807354at2"/>
<feature type="region of interest" description="Disordered" evidence="7">
    <location>
        <begin position="1"/>
        <end position="27"/>
    </location>
</feature>
<feature type="coiled-coil region" evidence="6">
    <location>
        <begin position="99"/>
        <end position="229"/>
    </location>
</feature>
<dbReference type="Gene3D" id="2.40.128.260">
    <property type="entry name" value="Type IV secretion system, VirB10/TraB/TrbI"/>
    <property type="match status" value="1"/>
</dbReference>
<evidence type="ECO:0000313" key="9">
    <source>
        <dbReference type="EMBL" id="PJE38410.1"/>
    </source>
</evidence>
<evidence type="ECO:0000313" key="10">
    <source>
        <dbReference type="Proteomes" id="UP000231553"/>
    </source>
</evidence>
<comment type="caution">
    <text evidence="9">The sequence shown here is derived from an EMBL/GenBank/DDBJ whole genome shotgun (WGS) entry which is preliminary data.</text>
</comment>
<evidence type="ECO:0000256" key="3">
    <source>
        <dbReference type="ARBA" id="ARBA00022692"/>
    </source>
</evidence>
<accession>A0A2M8J6K4</accession>
<keyword evidence="3 8" id="KW-0812">Transmembrane</keyword>
<sequence>MSDNNTDLEQRLAALERGNPRHGPAPKRRSPLLALLLAGLILAGGLVLLLFSGPGEEVALPTATPDEFQTEGDGFGEIEPFVPPPAPEPEIVLVEPELNAELLAQIAALQAQIEELRDAPDTDAGADSAAAEAIDALTARIAALQDASENAQEQFQAELAKRDRELQQLRIDLDLARLEANKPAPAPLGPTDEELRAREEERLRREEEARRLAELQRRAEEERAFQERRISSPVIAFGGTGGANAGETELTERTFGEVTDFVLNGALPSAITQAEVIANPSNTVIQGTMIQAVMETALDSSLPGQTRAIISEDVFSYDGSRLLIPRGSRLIGRYRSGIEIAQKRVTIAWDRIVLPNNQTVQISSFGGDELGRSGVTGFVDTRFDERFGSAALISIISAAPSVAAAQVEDETTADVLEDVGDDLADATDSVIGEYLSIGPVIYVDQGARVTVMVDRDLEIF</sequence>
<dbReference type="InterPro" id="IPR042217">
    <property type="entry name" value="T4SS_VirB10/TrbI"/>
</dbReference>
<evidence type="ECO:0000256" key="4">
    <source>
        <dbReference type="ARBA" id="ARBA00022989"/>
    </source>
</evidence>
<organism evidence="9 10">
    <name type="scientific">Pseudooceanicola lipolyticus</name>
    <dbReference type="NCBI Taxonomy" id="2029104"/>
    <lineage>
        <taxon>Bacteria</taxon>
        <taxon>Pseudomonadati</taxon>
        <taxon>Pseudomonadota</taxon>
        <taxon>Alphaproteobacteria</taxon>
        <taxon>Rhodobacterales</taxon>
        <taxon>Paracoccaceae</taxon>
        <taxon>Pseudooceanicola</taxon>
    </lineage>
</organism>
<evidence type="ECO:0000256" key="6">
    <source>
        <dbReference type="SAM" id="Coils"/>
    </source>
</evidence>
<reference evidence="9 10" key="1">
    <citation type="journal article" date="2018" name="Int. J. Syst. Evol. Microbiol.">
        <title>Pseudooceanicola lipolyticus sp. nov., a marine alphaproteobacterium, reclassification of Oceanicola flagellatus as Pseudooceanicola flagellatus comb. nov. and emended description of the genus Pseudooceanicola.</title>
        <authorList>
            <person name="Huang M.-M."/>
            <person name="Guo L.-L."/>
            <person name="Wu Y.-H."/>
            <person name="Lai Q.-L."/>
            <person name="Shao Z.-Z."/>
            <person name="Wang C.-S."/>
            <person name="Wu M."/>
            <person name="Xu X.-W."/>
        </authorList>
    </citation>
    <scope>NUCLEOTIDE SEQUENCE [LARGE SCALE GENOMIC DNA]</scope>
    <source>
        <strain evidence="9 10">157</strain>
    </source>
</reference>
<dbReference type="GO" id="GO:0016020">
    <property type="term" value="C:membrane"/>
    <property type="evidence" value="ECO:0007669"/>
    <property type="project" value="UniProtKB-SubCell"/>
</dbReference>
<gene>
    <name evidence="9" type="ORF">CVM52_01535</name>
</gene>
<keyword evidence="6" id="KW-0175">Coiled coil</keyword>
<dbReference type="AlphaFoldDB" id="A0A2M8J6K4"/>
<dbReference type="Proteomes" id="UP000231553">
    <property type="component" value="Unassembled WGS sequence"/>
</dbReference>
<dbReference type="CDD" id="cd16429">
    <property type="entry name" value="VirB10"/>
    <property type="match status" value="1"/>
</dbReference>
<dbReference type="InterPro" id="IPR005498">
    <property type="entry name" value="T4SS_VirB10/TraB/TrbI"/>
</dbReference>
<keyword evidence="5 8" id="KW-0472">Membrane</keyword>
<name>A0A2M8J6K4_9RHOB</name>
<comment type="similarity">
    <text evidence="2">Belongs to the TrbI/VirB10 family.</text>
</comment>
<evidence type="ECO:0000256" key="1">
    <source>
        <dbReference type="ARBA" id="ARBA00004167"/>
    </source>
</evidence>
<keyword evidence="4 8" id="KW-1133">Transmembrane helix</keyword>
<comment type="subcellular location">
    <subcellularLocation>
        <location evidence="1">Membrane</location>
        <topology evidence="1">Single-pass membrane protein</topology>
    </subcellularLocation>
</comment>
<dbReference type="RefSeq" id="WP_100160942.1">
    <property type="nucleotide sequence ID" value="NZ_PGTB01000002.1"/>
</dbReference>
<dbReference type="Pfam" id="PF03743">
    <property type="entry name" value="TrbI"/>
    <property type="match status" value="1"/>
</dbReference>
<protein>
    <submittedName>
        <fullName evidence="9">Conjugal transfer protein</fullName>
    </submittedName>
</protein>
<proteinExistence type="inferred from homology"/>
<evidence type="ECO:0000256" key="5">
    <source>
        <dbReference type="ARBA" id="ARBA00023136"/>
    </source>
</evidence>
<dbReference type="EMBL" id="PGTB01000002">
    <property type="protein sequence ID" value="PJE38410.1"/>
    <property type="molecule type" value="Genomic_DNA"/>
</dbReference>
<feature type="transmembrane region" description="Helical" evidence="8">
    <location>
        <begin position="32"/>
        <end position="51"/>
    </location>
</feature>
<keyword evidence="10" id="KW-1185">Reference proteome</keyword>